<evidence type="ECO:0000313" key="3">
    <source>
        <dbReference type="Proteomes" id="UP001141806"/>
    </source>
</evidence>
<feature type="region of interest" description="Disordered" evidence="1">
    <location>
        <begin position="172"/>
        <end position="195"/>
    </location>
</feature>
<dbReference type="Proteomes" id="UP001141806">
    <property type="component" value="Unassembled WGS sequence"/>
</dbReference>
<protein>
    <submittedName>
        <fullName evidence="2">Uncharacterized protein</fullName>
    </submittedName>
</protein>
<comment type="caution">
    <text evidence="2">The sequence shown here is derived from an EMBL/GenBank/DDBJ whole genome shotgun (WGS) entry which is preliminary data.</text>
</comment>
<evidence type="ECO:0000313" key="2">
    <source>
        <dbReference type="EMBL" id="KAJ4973743.1"/>
    </source>
</evidence>
<proteinExistence type="predicted"/>
<sequence>MKEVQPPHSSPTAHLIRRQPWPIYLPSRRPVKPPPPTCFPRIPPPSTPHAFIHAASFIEPHSASPAYSPPTAHTSAEHHPCHPYFLLHSSSHNPTTPIKGDPIRHPKKKKKRGRRPCSHSTRLRPSFIALPLADHPYSLLPTTFDRHPNLTPSFLGYPYRKPFATLCDHPRDSCENTGNPSSPTTGQDNIESGRPLHLVYNV</sequence>
<accession>A0A9Q0KN56</accession>
<gene>
    <name evidence="2" type="ORF">NE237_006917</name>
</gene>
<organism evidence="2 3">
    <name type="scientific">Protea cynaroides</name>
    <dbReference type="NCBI Taxonomy" id="273540"/>
    <lineage>
        <taxon>Eukaryota</taxon>
        <taxon>Viridiplantae</taxon>
        <taxon>Streptophyta</taxon>
        <taxon>Embryophyta</taxon>
        <taxon>Tracheophyta</taxon>
        <taxon>Spermatophyta</taxon>
        <taxon>Magnoliopsida</taxon>
        <taxon>Proteales</taxon>
        <taxon>Proteaceae</taxon>
        <taxon>Protea</taxon>
    </lineage>
</organism>
<dbReference type="EMBL" id="JAMYWD010000004">
    <property type="protein sequence ID" value="KAJ4973743.1"/>
    <property type="molecule type" value="Genomic_DNA"/>
</dbReference>
<name>A0A9Q0KN56_9MAGN</name>
<keyword evidence="3" id="KW-1185">Reference proteome</keyword>
<feature type="region of interest" description="Disordered" evidence="1">
    <location>
        <begin position="92"/>
        <end position="120"/>
    </location>
</feature>
<feature type="compositionally biased region" description="Basic residues" evidence="1">
    <location>
        <begin position="105"/>
        <end position="117"/>
    </location>
</feature>
<reference evidence="2" key="1">
    <citation type="journal article" date="2023" name="Plant J.">
        <title>The genome of the king protea, Protea cynaroides.</title>
        <authorList>
            <person name="Chang J."/>
            <person name="Duong T.A."/>
            <person name="Schoeman C."/>
            <person name="Ma X."/>
            <person name="Roodt D."/>
            <person name="Barker N."/>
            <person name="Li Z."/>
            <person name="Van de Peer Y."/>
            <person name="Mizrachi E."/>
        </authorList>
    </citation>
    <scope>NUCLEOTIDE SEQUENCE</scope>
    <source>
        <tissue evidence="2">Young leaves</tissue>
    </source>
</reference>
<feature type="region of interest" description="Disordered" evidence="1">
    <location>
        <begin position="1"/>
        <end position="27"/>
    </location>
</feature>
<evidence type="ECO:0000256" key="1">
    <source>
        <dbReference type="SAM" id="MobiDB-lite"/>
    </source>
</evidence>
<dbReference type="AlphaFoldDB" id="A0A9Q0KN56"/>
<feature type="compositionally biased region" description="Polar residues" evidence="1">
    <location>
        <begin position="175"/>
        <end position="190"/>
    </location>
</feature>